<evidence type="ECO:0000259" key="1">
    <source>
        <dbReference type="Pfam" id="PF01168"/>
    </source>
</evidence>
<evidence type="ECO:0000313" key="3">
    <source>
        <dbReference type="EMBL" id="SKA97141.1"/>
    </source>
</evidence>
<keyword evidence="4" id="KW-1185">Reference proteome</keyword>
<dbReference type="SUPFAM" id="SSF51419">
    <property type="entry name" value="PLP-binding barrel"/>
    <property type="match status" value="1"/>
</dbReference>
<proteinExistence type="predicted"/>
<dbReference type="Pfam" id="PF21279">
    <property type="entry name" value="YhfX-like_C"/>
    <property type="match status" value="1"/>
</dbReference>
<evidence type="ECO:0000313" key="4">
    <source>
        <dbReference type="Proteomes" id="UP000190105"/>
    </source>
</evidence>
<dbReference type="OrthoDB" id="3189402at2"/>
<dbReference type="Pfam" id="PF01168">
    <property type="entry name" value="Ala_racemase_N"/>
    <property type="match status" value="1"/>
</dbReference>
<dbReference type="Proteomes" id="UP000190105">
    <property type="component" value="Unassembled WGS sequence"/>
</dbReference>
<evidence type="ECO:0000259" key="2">
    <source>
        <dbReference type="Pfam" id="PF21279"/>
    </source>
</evidence>
<dbReference type="STRING" id="1147123.SAMN05443428_1244"/>
<protein>
    <submittedName>
        <fullName evidence="3">Predicted amino acid racemase</fullName>
    </submittedName>
</protein>
<name>A0A1T4Y773_9CLOT</name>
<dbReference type="AlphaFoldDB" id="A0A1T4Y773"/>
<reference evidence="4" key="1">
    <citation type="submission" date="2017-02" db="EMBL/GenBank/DDBJ databases">
        <authorList>
            <person name="Varghese N."/>
            <person name="Submissions S."/>
        </authorList>
    </citation>
    <scope>NUCLEOTIDE SEQUENCE [LARGE SCALE GENOMIC DNA]</scope>
    <source>
        <strain evidence="4">USBA 833</strain>
    </source>
</reference>
<feature type="domain" description="YhfX-like C-terminal" evidence="2">
    <location>
        <begin position="279"/>
        <end position="374"/>
    </location>
</feature>
<dbReference type="InterPro" id="IPR048449">
    <property type="entry name" value="YhfX-like_C"/>
</dbReference>
<dbReference type="InterPro" id="IPR029066">
    <property type="entry name" value="PLP-binding_barrel"/>
</dbReference>
<accession>A0A1T4Y773</accession>
<dbReference type="InterPro" id="IPR001608">
    <property type="entry name" value="Ala_racemase_N"/>
</dbReference>
<dbReference type="CDD" id="cd06811">
    <property type="entry name" value="PLPDE_III_yhfX_like"/>
    <property type="match status" value="1"/>
</dbReference>
<gene>
    <name evidence="3" type="ORF">SAMN05443428_1244</name>
</gene>
<dbReference type="Gene3D" id="2.40.37.30">
    <property type="match status" value="2"/>
</dbReference>
<dbReference type="RefSeq" id="WP_078697405.1">
    <property type="nucleotide sequence ID" value="NZ_FUYH01000024.1"/>
</dbReference>
<organism evidence="3 4">
    <name type="scientific">Caloramator quimbayensis</name>
    <dbReference type="NCBI Taxonomy" id="1147123"/>
    <lineage>
        <taxon>Bacteria</taxon>
        <taxon>Bacillati</taxon>
        <taxon>Bacillota</taxon>
        <taxon>Clostridia</taxon>
        <taxon>Eubacteriales</taxon>
        <taxon>Clostridiaceae</taxon>
        <taxon>Caloramator</taxon>
    </lineage>
</organism>
<sequence>MFLDMVLRRNPKLIETAFYLHQKGLIDPDTYLLDLDVIMKNAENIKKEADKYNIKLYFMTKQIGRNPYISKELMYLGYEGAVAVDFKEAEILYESGVKLSHVGHLVQIPSNKIEYIISKKPEVITVYSIEKAREISNVANKFGIKQNIMLRVIDKDDILYPSQYGGFLLDNLIESAIKINELPNINIYGLTSFPCFLYSKETNNIKKTKNVDTLIKAKDLLEKNLNIKIQQMNMPSATCVASIKKIWENGGTHGEPGHALTGTTPLHAVKDEVEIPAIVYVSEISHNLKNQCFCYGGGYYRRSNIKNALVGKSVEKMNKLKVETMSMENIDYYFALLGNAPIGDTVIFSYRTQIFITRSNVAVVQGIQSNNPKIIGIYDSLGRYIRG</sequence>
<dbReference type="EMBL" id="FUYH01000024">
    <property type="protein sequence ID" value="SKA97141.1"/>
    <property type="molecule type" value="Genomic_DNA"/>
</dbReference>
<feature type="domain" description="Alanine racemase N-terminal" evidence="1">
    <location>
        <begin position="34"/>
        <end position="265"/>
    </location>
</feature>